<protein>
    <recommendedName>
        <fullName evidence="2">Enoyl reductase (ER) domain-containing protein</fullName>
    </recommendedName>
</protein>
<gene>
    <name evidence="3" type="ORF">NUM_18430</name>
</gene>
<dbReference type="PANTHER" id="PTHR44013:SF1">
    <property type="entry name" value="ZINC-TYPE ALCOHOL DEHYDROGENASE-LIKE PROTEIN C16A3.02C"/>
    <property type="match status" value="1"/>
</dbReference>
<name>A0A8J4EMF2_9ACTN</name>
<feature type="region of interest" description="Disordered" evidence="1">
    <location>
        <begin position="182"/>
        <end position="216"/>
    </location>
</feature>
<proteinExistence type="predicted"/>
<dbReference type="Gene3D" id="3.40.50.720">
    <property type="entry name" value="NAD(P)-binding Rossmann-like Domain"/>
    <property type="match status" value="1"/>
</dbReference>
<evidence type="ECO:0000259" key="2">
    <source>
        <dbReference type="SMART" id="SM00829"/>
    </source>
</evidence>
<evidence type="ECO:0000256" key="1">
    <source>
        <dbReference type="SAM" id="MobiDB-lite"/>
    </source>
</evidence>
<dbReference type="Proteomes" id="UP000614996">
    <property type="component" value="Unassembled WGS sequence"/>
</dbReference>
<accession>A0A8J4EMF2</accession>
<dbReference type="EMBL" id="BOPO01000025">
    <property type="protein sequence ID" value="GIL26589.1"/>
    <property type="molecule type" value="Genomic_DNA"/>
</dbReference>
<organism evidence="3 4">
    <name type="scientific">Actinocatenispora comari</name>
    <dbReference type="NCBI Taxonomy" id="2807577"/>
    <lineage>
        <taxon>Bacteria</taxon>
        <taxon>Bacillati</taxon>
        <taxon>Actinomycetota</taxon>
        <taxon>Actinomycetes</taxon>
        <taxon>Micromonosporales</taxon>
        <taxon>Micromonosporaceae</taxon>
        <taxon>Actinocatenispora</taxon>
    </lineage>
</organism>
<dbReference type="InterPro" id="IPR052733">
    <property type="entry name" value="Chloroplast_QOR"/>
</dbReference>
<sequence length="391" mass="38950">MKAVVAHGYGGPDVLTVDDIAVPRPGPGQFQVRIAAAALNPADLRTLSGVLRDLTPLRFPYVLGSDFAGTVTALGAGVDRYAVGEQVFGVGLPRATGRMATMLADPPSLTTGTVAEYAVFEADTAAIGRRPPGLDPQHAATLPIAGLTALALLRAAGLAPAPPAGSAADLAPVPPAGLAPVPSAGSAAGLGPEPATDPAGGLGSERAAAPAGPARRHVGTEPTVLVIGAAGGVGGAVVPLLAAAGARVLATGVAADERYLRGLGAAEVIGYRDVDTVAEVRRRHPDGVDVLVNLALPGAALPATSRVLRAGGRLLNAAFPSPDPAAFVGIPVIVDNVYAAAGPGDLDLLARYAVAGTLPCTVGRRYRLAEAPRAYADLVGTHVRGKLVVTP</sequence>
<dbReference type="InterPro" id="IPR011032">
    <property type="entry name" value="GroES-like_sf"/>
</dbReference>
<dbReference type="AlphaFoldDB" id="A0A8J4EMF2"/>
<dbReference type="Gene3D" id="3.90.180.10">
    <property type="entry name" value="Medium-chain alcohol dehydrogenases, catalytic domain"/>
    <property type="match status" value="2"/>
</dbReference>
<dbReference type="InterPro" id="IPR013154">
    <property type="entry name" value="ADH-like_N"/>
</dbReference>
<dbReference type="PANTHER" id="PTHR44013">
    <property type="entry name" value="ZINC-TYPE ALCOHOL DEHYDROGENASE-LIKE PROTEIN C16A3.02C"/>
    <property type="match status" value="1"/>
</dbReference>
<dbReference type="CDD" id="cd05289">
    <property type="entry name" value="MDR_like_2"/>
    <property type="match status" value="1"/>
</dbReference>
<dbReference type="Pfam" id="PF13602">
    <property type="entry name" value="ADH_zinc_N_2"/>
    <property type="match status" value="1"/>
</dbReference>
<dbReference type="InterPro" id="IPR020843">
    <property type="entry name" value="ER"/>
</dbReference>
<dbReference type="InterPro" id="IPR036291">
    <property type="entry name" value="NAD(P)-bd_dom_sf"/>
</dbReference>
<evidence type="ECO:0000313" key="4">
    <source>
        <dbReference type="Proteomes" id="UP000614996"/>
    </source>
</evidence>
<dbReference type="SUPFAM" id="SSF51735">
    <property type="entry name" value="NAD(P)-binding Rossmann-fold domains"/>
    <property type="match status" value="1"/>
</dbReference>
<comment type="caution">
    <text evidence="3">The sequence shown here is derived from an EMBL/GenBank/DDBJ whole genome shotgun (WGS) entry which is preliminary data.</text>
</comment>
<dbReference type="RefSeq" id="WP_207124384.1">
    <property type="nucleotide sequence ID" value="NZ_BOPO01000025.1"/>
</dbReference>
<reference evidence="4" key="1">
    <citation type="journal article" date="2021" name="Int. J. Syst. Evol. Microbiol.">
        <title>Actinocatenispora comari sp. nov., an endophytic actinomycete isolated from aerial parts of Comarum salesowianum.</title>
        <authorList>
            <person name="Oyunbileg N."/>
            <person name="Iizaka Y."/>
            <person name="Hamada M."/>
            <person name="Davaapurev B.O."/>
            <person name="Fukumoto A."/>
            <person name="Tsetseg B."/>
            <person name="Kato F."/>
            <person name="Tamura T."/>
            <person name="Batkhuu J."/>
            <person name="Anzai Y."/>
        </authorList>
    </citation>
    <scope>NUCLEOTIDE SEQUENCE [LARGE SCALE GENOMIC DNA]</scope>
    <source>
        <strain evidence="4">NUM-2625</strain>
    </source>
</reference>
<dbReference type="Pfam" id="PF08240">
    <property type="entry name" value="ADH_N"/>
    <property type="match status" value="1"/>
</dbReference>
<dbReference type="SMART" id="SM00829">
    <property type="entry name" value="PKS_ER"/>
    <property type="match status" value="1"/>
</dbReference>
<feature type="compositionally biased region" description="Low complexity" evidence="1">
    <location>
        <begin position="182"/>
        <end position="194"/>
    </location>
</feature>
<keyword evidence="4" id="KW-1185">Reference proteome</keyword>
<feature type="domain" description="Enoyl reductase (ER)" evidence="2">
    <location>
        <begin position="10"/>
        <end position="389"/>
    </location>
</feature>
<evidence type="ECO:0000313" key="3">
    <source>
        <dbReference type="EMBL" id="GIL26589.1"/>
    </source>
</evidence>
<dbReference type="GO" id="GO:0016491">
    <property type="term" value="F:oxidoreductase activity"/>
    <property type="evidence" value="ECO:0007669"/>
    <property type="project" value="InterPro"/>
</dbReference>
<dbReference type="SUPFAM" id="SSF50129">
    <property type="entry name" value="GroES-like"/>
    <property type="match status" value="1"/>
</dbReference>